<protein>
    <submittedName>
        <fullName evidence="1">Uncharacterized protein</fullName>
    </submittedName>
</protein>
<name>A0A0C3B2K2_PILCF</name>
<dbReference type="Proteomes" id="UP000054166">
    <property type="component" value="Unassembled WGS sequence"/>
</dbReference>
<dbReference type="InParanoid" id="A0A0C3B2K2"/>
<proteinExistence type="predicted"/>
<evidence type="ECO:0000313" key="1">
    <source>
        <dbReference type="EMBL" id="KIM80443.1"/>
    </source>
</evidence>
<reference evidence="2" key="2">
    <citation type="submission" date="2015-01" db="EMBL/GenBank/DDBJ databases">
        <title>Evolutionary Origins and Diversification of the Mycorrhizal Mutualists.</title>
        <authorList>
            <consortium name="DOE Joint Genome Institute"/>
            <consortium name="Mycorrhizal Genomics Consortium"/>
            <person name="Kohler A."/>
            <person name="Kuo A."/>
            <person name="Nagy L.G."/>
            <person name="Floudas D."/>
            <person name="Copeland A."/>
            <person name="Barry K.W."/>
            <person name="Cichocki N."/>
            <person name="Veneault-Fourrey C."/>
            <person name="LaButti K."/>
            <person name="Lindquist E.A."/>
            <person name="Lipzen A."/>
            <person name="Lundell T."/>
            <person name="Morin E."/>
            <person name="Murat C."/>
            <person name="Riley R."/>
            <person name="Ohm R."/>
            <person name="Sun H."/>
            <person name="Tunlid A."/>
            <person name="Henrissat B."/>
            <person name="Grigoriev I.V."/>
            <person name="Hibbett D.S."/>
            <person name="Martin F."/>
        </authorList>
    </citation>
    <scope>NUCLEOTIDE SEQUENCE [LARGE SCALE GENOMIC DNA]</scope>
    <source>
        <strain evidence="2">F 1598</strain>
    </source>
</reference>
<gene>
    <name evidence="1" type="ORF">PILCRDRAFT_9625</name>
</gene>
<dbReference type="EMBL" id="KN833004">
    <property type="protein sequence ID" value="KIM80443.1"/>
    <property type="molecule type" value="Genomic_DNA"/>
</dbReference>
<organism evidence="1 2">
    <name type="scientific">Piloderma croceum (strain F 1598)</name>
    <dbReference type="NCBI Taxonomy" id="765440"/>
    <lineage>
        <taxon>Eukaryota</taxon>
        <taxon>Fungi</taxon>
        <taxon>Dikarya</taxon>
        <taxon>Basidiomycota</taxon>
        <taxon>Agaricomycotina</taxon>
        <taxon>Agaricomycetes</taxon>
        <taxon>Agaricomycetidae</taxon>
        <taxon>Atheliales</taxon>
        <taxon>Atheliaceae</taxon>
        <taxon>Piloderma</taxon>
    </lineage>
</organism>
<keyword evidence="2" id="KW-1185">Reference proteome</keyword>
<sequence>MPPSASTSSKNLAKAIANCQQYLKRRDKEKQLTADEKHAAKSESNCRYYASCRAEKKPEADPPLDGSATAAVASSQPLVTLVNNPYRSLPYRYVVKYESPQGVSPSFTAPRGLRIASPSPLCGPDLTAQFPSAIERLLDSLKARLRIFRANYGGDFDLPTARAPWIAGLKLDLLAGDDLEGLDAQGFRALWDEVQEVEARMHWVLATTQIRLELVQTGRASEKPELMCPHIFVDS</sequence>
<accession>A0A0C3B2K2</accession>
<evidence type="ECO:0000313" key="2">
    <source>
        <dbReference type="Proteomes" id="UP000054166"/>
    </source>
</evidence>
<reference evidence="1 2" key="1">
    <citation type="submission" date="2014-04" db="EMBL/GenBank/DDBJ databases">
        <authorList>
            <consortium name="DOE Joint Genome Institute"/>
            <person name="Kuo A."/>
            <person name="Tarkka M."/>
            <person name="Buscot F."/>
            <person name="Kohler A."/>
            <person name="Nagy L.G."/>
            <person name="Floudas D."/>
            <person name="Copeland A."/>
            <person name="Barry K.W."/>
            <person name="Cichocki N."/>
            <person name="Veneault-Fourrey C."/>
            <person name="LaButti K."/>
            <person name="Lindquist E.A."/>
            <person name="Lipzen A."/>
            <person name="Lundell T."/>
            <person name="Morin E."/>
            <person name="Murat C."/>
            <person name="Sun H."/>
            <person name="Tunlid A."/>
            <person name="Henrissat B."/>
            <person name="Grigoriev I.V."/>
            <person name="Hibbett D.S."/>
            <person name="Martin F."/>
            <person name="Nordberg H.P."/>
            <person name="Cantor M.N."/>
            <person name="Hua S.X."/>
        </authorList>
    </citation>
    <scope>NUCLEOTIDE SEQUENCE [LARGE SCALE GENOMIC DNA]</scope>
    <source>
        <strain evidence="1 2">F 1598</strain>
    </source>
</reference>
<dbReference type="HOGENOM" id="CLU_1180603_0_0_1"/>
<dbReference type="AlphaFoldDB" id="A0A0C3B2K2"/>